<dbReference type="InterPro" id="IPR001584">
    <property type="entry name" value="Integrase_cat-core"/>
</dbReference>
<dbReference type="GO" id="GO:0015074">
    <property type="term" value="P:DNA integration"/>
    <property type="evidence" value="ECO:0007669"/>
    <property type="project" value="InterPro"/>
</dbReference>
<feature type="domain" description="Integrase catalytic" evidence="1">
    <location>
        <begin position="1"/>
        <end position="73"/>
    </location>
</feature>
<dbReference type="AlphaFoldDB" id="A0A6P9EPY8"/>
<dbReference type="RefSeq" id="XP_035544622.1">
    <property type="nucleotide sequence ID" value="XM_035688729.1"/>
</dbReference>
<organism evidence="2 3">
    <name type="scientific">Juglans regia</name>
    <name type="common">English walnut</name>
    <dbReference type="NCBI Taxonomy" id="51240"/>
    <lineage>
        <taxon>Eukaryota</taxon>
        <taxon>Viridiplantae</taxon>
        <taxon>Streptophyta</taxon>
        <taxon>Embryophyta</taxon>
        <taxon>Tracheophyta</taxon>
        <taxon>Spermatophyta</taxon>
        <taxon>Magnoliopsida</taxon>
        <taxon>eudicotyledons</taxon>
        <taxon>Gunneridae</taxon>
        <taxon>Pentapetalae</taxon>
        <taxon>rosids</taxon>
        <taxon>fabids</taxon>
        <taxon>Fagales</taxon>
        <taxon>Juglandaceae</taxon>
        <taxon>Juglans</taxon>
    </lineage>
</organism>
<evidence type="ECO:0000259" key="1">
    <source>
        <dbReference type="PROSITE" id="PS50994"/>
    </source>
</evidence>
<sequence length="138" mass="16612">MYGVTHHMATPYHPQMSGQIEVSNRELKRILEKTMGISRTNWARRLDDALWAYQTTFKIPIKMSPYRLVYGKAYHLPVELEHRVYWATRTLNFNLQAASKKRILQINERDEFHNDTCKNARIYKDKTKRWHDKHILIK</sequence>
<name>A0A6P9EPY8_JUGRE</name>
<dbReference type="Gene3D" id="3.30.420.10">
    <property type="entry name" value="Ribonuclease H-like superfamily/Ribonuclease H"/>
    <property type="match status" value="1"/>
</dbReference>
<dbReference type="OrthoDB" id="1903608at2759"/>
<dbReference type="PROSITE" id="PS50994">
    <property type="entry name" value="INTEGRASE"/>
    <property type="match status" value="1"/>
</dbReference>
<dbReference type="InterPro" id="IPR012337">
    <property type="entry name" value="RNaseH-like_sf"/>
</dbReference>
<dbReference type="GO" id="GO:0003676">
    <property type="term" value="F:nucleic acid binding"/>
    <property type="evidence" value="ECO:0007669"/>
    <property type="project" value="InterPro"/>
</dbReference>
<dbReference type="Proteomes" id="UP000235220">
    <property type="component" value="Chromosome 3"/>
</dbReference>
<gene>
    <name evidence="3" type="primary">LOC109007397</name>
</gene>
<dbReference type="GeneID" id="109007397"/>
<dbReference type="InterPro" id="IPR036397">
    <property type="entry name" value="RNaseH_sf"/>
</dbReference>
<evidence type="ECO:0000313" key="2">
    <source>
        <dbReference type="Proteomes" id="UP000235220"/>
    </source>
</evidence>
<dbReference type="InParanoid" id="A0A6P9EPY8"/>
<proteinExistence type="predicted"/>
<reference evidence="3" key="1">
    <citation type="submission" date="2025-08" db="UniProtKB">
        <authorList>
            <consortium name="RefSeq"/>
        </authorList>
    </citation>
    <scope>IDENTIFICATION</scope>
    <source>
        <tissue evidence="3">Leaves</tissue>
    </source>
</reference>
<dbReference type="InterPro" id="IPR052160">
    <property type="entry name" value="Gypsy_RT_Integrase-like"/>
</dbReference>
<protein>
    <submittedName>
        <fullName evidence="3">Uncharacterized protein LOC109007397</fullName>
    </submittedName>
</protein>
<accession>A0A6P9EPY8</accession>
<dbReference type="PANTHER" id="PTHR47266">
    <property type="entry name" value="ENDONUCLEASE-RELATED"/>
    <property type="match status" value="1"/>
</dbReference>
<evidence type="ECO:0000313" key="3">
    <source>
        <dbReference type="RefSeq" id="XP_035544622.1"/>
    </source>
</evidence>
<dbReference type="SUPFAM" id="SSF53098">
    <property type="entry name" value="Ribonuclease H-like"/>
    <property type="match status" value="1"/>
</dbReference>
<dbReference type="KEGG" id="jre:109007397"/>
<keyword evidence="2" id="KW-1185">Reference proteome</keyword>